<evidence type="ECO:0000313" key="2">
    <source>
        <dbReference type="EMBL" id="CCG83687.1"/>
    </source>
</evidence>
<reference evidence="2 3" key="1">
    <citation type="journal article" date="2013" name="MBio">
        <title>Genome sequencing of the plant pathogen Taphrina deformans, the causal agent of peach leaf curl.</title>
        <authorList>
            <person name="Cisse O.H."/>
            <person name="Almeida J.M.G.C.F."/>
            <person name="Fonseca A."/>
            <person name="Kumar A.A."/>
            <person name="Salojaervi J."/>
            <person name="Overmyer K."/>
            <person name="Hauser P.M."/>
            <person name="Pagni M."/>
        </authorList>
    </citation>
    <scope>NUCLEOTIDE SEQUENCE [LARGE SCALE GENOMIC DNA]</scope>
    <source>
        <strain evidence="3">PYCC 5710 / ATCC 11124 / CBS 356.35 / IMI 108563 / JCM 9778 / NBRC 8474</strain>
    </source>
</reference>
<feature type="compositionally biased region" description="Basic and acidic residues" evidence="1">
    <location>
        <begin position="80"/>
        <end position="94"/>
    </location>
</feature>
<protein>
    <submittedName>
        <fullName evidence="2">Uncharacterized protein</fullName>
    </submittedName>
</protein>
<dbReference type="EMBL" id="CAHR02000169">
    <property type="protein sequence ID" value="CCG83687.1"/>
    <property type="molecule type" value="Genomic_DNA"/>
</dbReference>
<proteinExistence type="predicted"/>
<comment type="caution">
    <text evidence="2">The sequence shown here is derived from an EMBL/GenBank/DDBJ whole genome shotgun (WGS) entry which is preliminary data.</text>
</comment>
<sequence length="94" mass="9582">MGQSIKDSFMSIAHGASGKPDASSGGNSRVHPASDAGDIKSQAGLRDHGSGNNGPNADFRQAGTAFENVRKGGENPSVRASDHGVDGLKQHNAQ</sequence>
<organism evidence="2 3">
    <name type="scientific">Taphrina deformans (strain PYCC 5710 / ATCC 11124 / CBS 356.35 / IMI 108563 / JCM 9778 / NBRC 8474)</name>
    <name type="common">Peach leaf curl fungus</name>
    <name type="synonym">Lalaria deformans</name>
    <dbReference type="NCBI Taxonomy" id="1097556"/>
    <lineage>
        <taxon>Eukaryota</taxon>
        <taxon>Fungi</taxon>
        <taxon>Dikarya</taxon>
        <taxon>Ascomycota</taxon>
        <taxon>Taphrinomycotina</taxon>
        <taxon>Taphrinomycetes</taxon>
        <taxon>Taphrinales</taxon>
        <taxon>Taphrinaceae</taxon>
        <taxon>Taphrina</taxon>
    </lineage>
</organism>
<evidence type="ECO:0000256" key="1">
    <source>
        <dbReference type="SAM" id="MobiDB-lite"/>
    </source>
</evidence>
<evidence type="ECO:0000313" key="3">
    <source>
        <dbReference type="Proteomes" id="UP000013776"/>
    </source>
</evidence>
<gene>
    <name evidence="2" type="ORF">TAPDE_004007</name>
</gene>
<dbReference type="AlphaFoldDB" id="R4XGS5"/>
<accession>R4XGS5</accession>
<keyword evidence="3" id="KW-1185">Reference proteome</keyword>
<dbReference type="VEuPathDB" id="FungiDB:TAPDE_004007"/>
<name>R4XGS5_TAPDE</name>
<dbReference type="Proteomes" id="UP000013776">
    <property type="component" value="Unassembled WGS sequence"/>
</dbReference>
<feature type="region of interest" description="Disordered" evidence="1">
    <location>
        <begin position="1"/>
        <end position="94"/>
    </location>
</feature>